<organism evidence="3 4">
    <name type="scientific">Marvinbryantia formatexigens DSM 14469</name>
    <dbReference type="NCBI Taxonomy" id="478749"/>
    <lineage>
        <taxon>Bacteria</taxon>
        <taxon>Bacillati</taxon>
        <taxon>Bacillota</taxon>
        <taxon>Clostridia</taxon>
        <taxon>Lachnospirales</taxon>
        <taxon>Lachnospiraceae</taxon>
        <taxon>Marvinbryantia</taxon>
    </lineage>
</organism>
<comment type="similarity">
    <text evidence="1">Belongs to the cation transport ATPase (P-type) (TC 3.A.3) family. Type IB subfamily.</text>
</comment>
<feature type="transmembrane region" description="Helical" evidence="2">
    <location>
        <begin position="229"/>
        <end position="249"/>
    </location>
</feature>
<comment type="caution">
    <text evidence="3">The sequence shown here is derived from an EMBL/GenBank/DDBJ whole genome shotgun (WGS) entry which is preliminary data.</text>
</comment>
<gene>
    <name evidence="3" type="ORF">BRYFOR_09812</name>
</gene>
<dbReference type="EMBL" id="ACCL02000041">
    <property type="protein sequence ID" value="EET58214.1"/>
    <property type="molecule type" value="Genomic_DNA"/>
</dbReference>
<accession>C6LMB3</accession>
<dbReference type="InterPro" id="IPR023298">
    <property type="entry name" value="ATPase_P-typ_TM_dom_sf"/>
</dbReference>
<dbReference type="SUPFAM" id="SSF81665">
    <property type="entry name" value="Calcium ATPase, transmembrane domain M"/>
    <property type="match status" value="1"/>
</dbReference>
<dbReference type="AlphaFoldDB" id="C6LMB3"/>
<dbReference type="PANTHER" id="PTHR48085">
    <property type="entry name" value="CADMIUM/ZINC-TRANSPORTING ATPASE HMA2-RELATED"/>
    <property type="match status" value="1"/>
</dbReference>
<keyword evidence="2" id="KW-0812">Transmembrane</keyword>
<keyword evidence="2" id="KW-1133">Transmembrane helix</keyword>
<evidence type="ECO:0008006" key="5">
    <source>
        <dbReference type="Google" id="ProtNLM"/>
    </source>
</evidence>
<feature type="transmembrane region" description="Helical" evidence="2">
    <location>
        <begin position="23"/>
        <end position="43"/>
    </location>
</feature>
<evidence type="ECO:0000256" key="2">
    <source>
        <dbReference type="SAM" id="Phobius"/>
    </source>
</evidence>
<name>C6LMB3_9FIRM</name>
<keyword evidence="4" id="KW-1185">Reference proteome</keyword>
<dbReference type="GO" id="GO:0022857">
    <property type="term" value="F:transmembrane transporter activity"/>
    <property type="evidence" value="ECO:0007669"/>
    <property type="project" value="TreeGrafter"/>
</dbReference>
<evidence type="ECO:0000313" key="4">
    <source>
        <dbReference type="Proteomes" id="UP000005561"/>
    </source>
</evidence>
<dbReference type="PANTHER" id="PTHR48085:SF5">
    <property type="entry name" value="CADMIUM_ZINC-TRANSPORTING ATPASE HMA4-RELATED"/>
    <property type="match status" value="1"/>
</dbReference>
<feature type="transmembrane region" description="Helical" evidence="2">
    <location>
        <begin position="255"/>
        <end position="273"/>
    </location>
</feature>
<feature type="non-terminal residue" evidence="3">
    <location>
        <position position="1"/>
    </location>
</feature>
<dbReference type="InterPro" id="IPR051014">
    <property type="entry name" value="Cation_Transport_ATPase_IB"/>
</dbReference>
<protein>
    <recommendedName>
        <fullName evidence="5">E1-E2 ATPase</fullName>
    </recommendedName>
</protein>
<evidence type="ECO:0000256" key="1">
    <source>
        <dbReference type="ARBA" id="ARBA00006024"/>
    </source>
</evidence>
<sequence>PLAVGGGRICYDTLRDVWRTRTVTTGILVVLALIGSIFTGEFMEGAEVSFMMLLGEALEDFTMEKTRLTADALLSSLPASSKTGGHASGEGGNVHRLADRFSRYFLPVILGICAVVFIFTRDISRVMSILVIACPCSLVLSSPAAVLSCVINAARRGILLPDGETVERLGAAKSVQPLPEGGLYRTDNGLTLGCSVDADVIFSEKCTTASLSCALALAHKARTIILENIILFACLMNFAGITLSSLGLLPMVPGALLHNAATICVLLNSIRLVRWEPQAKR</sequence>
<dbReference type="eggNOG" id="COG2217">
    <property type="taxonomic scope" value="Bacteria"/>
</dbReference>
<feature type="transmembrane region" description="Helical" evidence="2">
    <location>
        <begin position="104"/>
        <end position="120"/>
    </location>
</feature>
<dbReference type="GO" id="GO:0016020">
    <property type="term" value="C:membrane"/>
    <property type="evidence" value="ECO:0007669"/>
    <property type="project" value="TreeGrafter"/>
</dbReference>
<proteinExistence type="inferred from homology"/>
<reference evidence="3" key="1">
    <citation type="submission" date="2009-07" db="EMBL/GenBank/DDBJ databases">
        <authorList>
            <person name="Weinstock G."/>
            <person name="Sodergren E."/>
            <person name="Clifton S."/>
            <person name="Fulton L."/>
            <person name="Fulton B."/>
            <person name="Courtney L."/>
            <person name="Fronick C."/>
            <person name="Harrison M."/>
            <person name="Strong C."/>
            <person name="Farmer C."/>
            <person name="Delahaunty K."/>
            <person name="Markovic C."/>
            <person name="Hall O."/>
            <person name="Minx P."/>
            <person name="Tomlinson C."/>
            <person name="Mitreva M."/>
            <person name="Nelson J."/>
            <person name="Hou S."/>
            <person name="Wollam A."/>
            <person name="Pepin K.H."/>
            <person name="Johnson M."/>
            <person name="Bhonagiri V."/>
            <person name="Nash W.E."/>
            <person name="Warren W."/>
            <person name="Chinwalla A."/>
            <person name="Mardis E.R."/>
            <person name="Wilson R.K."/>
        </authorList>
    </citation>
    <scope>NUCLEOTIDE SEQUENCE [LARGE SCALE GENOMIC DNA]</scope>
    <source>
        <strain evidence="3">DSM 14469</strain>
    </source>
</reference>
<feature type="transmembrane region" description="Helical" evidence="2">
    <location>
        <begin position="126"/>
        <end position="151"/>
    </location>
</feature>
<dbReference type="STRING" id="168384.SAMN05660368_03292"/>
<evidence type="ECO:0000313" key="3">
    <source>
        <dbReference type="EMBL" id="EET58214.1"/>
    </source>
</evidence>
<keyword evidence="2" id="KW-0472">Membrane</keyword>
<dbReference type="Proteomes" id="UP000005561">
    <property type="component" value="Unassembled WGS sequence"/>
</dbReference>